<evidence type="ECO:0000313" key="1">
    <source>
        <dbReference type="EMBL" id="KAJ1669248.1"/>
    </source>
</evidence>
<feature type="non-terminal residue" evidence="1">
    <location>
        <position position="60"/>
    </location>
</feature>
<name>A0ACC1H8Q0_9FUNG</name>
<keyword evidence="2" id="KW-1185">Reference proteome</keyword>
<gene>
    <name evidence="1" type="ORF">EV182_008846</name>
</gene>
<sequence>MSTPQNVIELKEEAELRKVLEKNASVTVLYFYATWAHQCQSIGEVIDELGNKYPKTRFFK</sequence>
<evidence type="ECO:0000313" key="2">
    <source>
        <dbReference type="Proteomes" id="UP001145114"/>
    </source>
</evidence>
<accession>A0ACC1H8Q0</accession>
<dbReference type="Proteomes" id="UP001145114">
    <property type="component" value="Unassembled WGS sequence"/>
</dbReference>
<reference evidence="1" key="1">
    <citation type="submission" date="2022-06" db="EMBL/GenBank/DDBJ databases">
        <title>Phylogenomic reconstructions and comparative analyses of Kickxellomycotina fungi.</title>
        <authorList>
            <person name="Reynolds N.K."/>
            <person name="Stajich J.E."/>
            <person name="Barry K."/>
            <person name="Grigoriev I.V."/>
            <person name="Crous P."/>
            <person name="Smith M.E."/>
        </authorList>
    </citation>
    <scope>NUCLEOTIDE SEQUENCE</scope>
    <source>
        <strain evidence="1">RSA 2271</strain>
    </source>
</reference>
<comment type="caution">
    <text evidence="1">The sequence shown here is derived from an EMBL/GenBank/DDBJ whole genome shotgun (WGS) entry which is preliminary data.</text>
</comment>
<dbReference type="EMBL" id="JAMZIH010010065">
    <property type="protein sequence ID" value="KAJ1669248.1"/>
    <property type="molecule type" value="Genomic_DNA"/>
</dbReference>
<protein>
    <submittedName>
        <fullName evidence="1">Uncharacterized protein</fullName>
    </submittedName>
</protein>
<proteinExistence type="predicted"/>
<organism evidence="1 2">
    <name type="scientific">Spiromyces aspiralis</name>
    <dbReference type="NCBI Taxonomy" id="68401"/>
    <lineage>
        <taxon>Eukaryota</taxon>
        <taxon>Fungi</taxon>
        <taxon>Fungi incertae sedis</taxon>
        <taxon>Zoopagomycota</taxon>
        <taxon>Kickxellomycotina</taxon>
        <taxon>Kickxellomycetes</taxon>
        <taxon>Kickxellales</taxon>
        <taxon>Kickxellaceae</taxon>
        <taxon>Spiromyces</taxon>
    </lineage>
</organism>